<dbReference type="OrthoDB" id="21557at2759"/>
<proteinExistence type="predicted"/>
<keyword evidence="3" id="KW-1185">Reference proteome</keyword>
<dbReference type="Proteomes" id="UP000824998">
    <property type="component" value="Unassembled WGS sequence"/>
</dbReference>
<feature type="compositionally biased region" description="Low complexity" evidence="1">
    <location>
        <begin position="251"/>
        <end position="266"/>
    </location>
</feature>
<dbReference type="EMBL" id="MU251415">
    <property type="protein sequence ID" value="KAG9236091.1"/>
    <property type="molecule type" value="Genomic_DNA"/>
</dbReference>
<evidence type="ECO:0000313" key="3">
    <source>
        <dbReference type="Proteomes" id="UP000824998"/>
    </source>
</evidence>
<sequence length="472" mass="50222">MSNNDNSPQTGIIIPPDENRTDNMGALAHSILDDIVYNIIHDLVLKIHREEKMSKGSTAAILIERKAAQTAPPYDESNAAAPIPTHRVEVDSAIYENGKVYLKENPLKTTGEIICPKCHLPRLLYPSDGAGARKPDPLVEYCKKRPYIEKPYHDIYGQTFQMEGPGRGKKKKDMINPLLQSAKEGTPSGSQDSPNPSPPPSEGLPKPISFPHSKCQNCNTFLPIKRMNNHMVKCIGGGGRDSSRAALLKIQSNGNGSQNGNTPPGSRAGTPAPPGVPNPKGKSSPNKREAGDDFESDSSPQKKKKVLKKNPATKLKAPKMAKSASQMSSSNLSFEQKAPGTDDEDDDGDDDNDGDFGASVPEPKKKAVKPVLKKAKDLNNIGGAQPKKKWLHGKGGVKPNLAPPSESLDSAGGIKLKIKNSNAAQNGGKPLPPKNIANGSPKLHGAATINGKSAPGVVRADSESSQTLSSPN</sequence>
<protein>
    <recommendedName>
        <fullName evidence="4">SAGA-associated factor 11</fullName>
    </recommendedName>
</protein>
<reference evidence="2" key="1">
    <citation type="journal article" date="2021" name="IMA Fungus">
        <title>Genomic characterization of three marine fungi, including Emericellopsis atlantica sp. nov. with signatures of a generalist lifestyle and marine biomass degradation.</title>
        <authorList>
            <person name="Hagestad O.C."/>
            <person name="Hou L."/>
            <person name="Andersen J.H."/>
            <person name="Hansen E.H."/>
            <person name="Altermark B."/>
            <person name="Li C."/>
            <person name="Kuhnert E."/>
            <person name="Cox R.J."/>
            <person name="Crous P.W."/>
            <person name="Spatafora J.W."/>
            <person name="Lail K."/>
            <person name="Amirebrahimi M."/>
            <person name="Lipzen A."/>
            <person name="Pangilinan J."/>
            <person name="Andreopoulos W."/>
            <person name="Hayes R.D."/>
            <person name="Ng V."/>
            <person name="Grigoriev I.V."/>
            <person name="Jackson S.A."/>
            <person name="Sutton T.D.S."/>
            <person name="Dobson A.D.W."/>
            <person name="Rama T."/>
        </authorList>
    </citation>
    <scope>NUCLEOTIDE SEQUENCE</scope>
    <source>
        <strain evidence="2">TRa018bII</strain>
    </source>
</reference>
<feature type="compositionally biased region" description="Acidic residues" evidence="1">
    <location>
        <begin position="341"/>
        <end position="354"/>
    </location>
</feature>
<gene>
    <name evidence="2" type="ORF">BJ875DRAFT_397865</name>
</gene>
<feature type="region of interest" description="Disordered" evidence="1">
    <location>
        <begin position="180"/>
        <end position="210"/>
    </location>
</feature>
<evidence type="ECO:0000256" key="1">
    <source>
        <dbReference type="SAM" id="MobiDB-lite"/>
    </source>
</evidence>
<feature type="compositionally biased region" description="Low complexity" evidence="1">
    <location>
        <begin position="309"/>
        <end position="330"/>
    </location>
</feature>
<comment type="caution">
    <text evidence="2">The sequence shown here is derived from an EMBL/GenBank/DDBJ whole genome shotgun (WGS) entry which is preliminary data.</text>
</comment>
<evidence type="ECO:0008006" key="4">
    <source>
        <dbReference type="Google" id="ProtNLM"/>
    </source>
</evidence>
<feature type="region of interest" description="Disordered" evidence="1">
    <location>
        <begin position="246"/>
        <end position="472"/>
    </location>
</feature>
<feature type="compositionally biased region" description="Polar residues" evidence="1">
    <location>
        <begin position="463"/>
        <end position="472"/>
    </location>
</feature>
<evidence type="ECO:0000313" key="2">
    <source>
        <dbReference type="EMBL" id="KAG9236091.1"/>
    </source>
</evidence>
<organism evidence="2 3">
    <name type="scientific">Amylocarpus encephaloides</name>
    <dbReference type="NCBI Taxonomy" id="45428"/>
    <lineage>
        <taxon>Eukaryota</taxon>
        <taxon>Fungi</taxon>
        <taxon>Dikarya</taxon>
        <taxon>Ascomycota</taxon>
        <taxon>Pezizomycotina</taxon>
        <taxon>Leotiomycetes</taxon>
        <taxon>Helotiales</taxon>
        <taxon>Helotiales incertae sedis</taxon>
        <taxon>Amylocarpus</taxon>
    </lineage>
</organism>
<name>A0A9P7YM20_9HELO</name>
<dbReference type="AlphaFoldDB" id="A0A9P7YM20"/>
<accession>A0A9P7YM20</accession>